<organism evidence="3 4">
    <name type="scientific">Corynebacterium pyruviciproducens ATCC BAA-1742</name>
    <dbReference type="NCBI Taxonomy" id="1125779"/>
    <lineage>
        <taxon>Bacteria</taxon>
        <taxon>Bacillati</taxon>
        <taxon>Actinomycetota</taxon>
        <taxon>Actinomycetes</taxon>
        <taxon>Mycobacteriales</taxon>
        <taxon>Corynebacteriaceae</taxon>
        <taxon>Corynebacterium</taxon>
    </lineage>
</organism>
<dbReference type="InterPro" id="IPR007527">
    <property type="entry name" value="Znf_SWIM"/>
</dbReference>
<name>S2Z517_9CORY</name>
<dbReference type="GO" id="GO:0008270">
    <property type="term" value="F:zinc ion binding"/>
    <property type="evidence" value="ECO:0007669"/>
    <property type="project" value="UniProtKB-KW"/>
</dbReference>
<keyword evidence="4" id="KW-1185">Reference proteome</keyword>
<feature type="domain" description="SWIM-type" evidence="2">
    <location>
        <begin position="54"/>
        <end position="93"/>
    </location>
</feature>
<evidence type="ECO:0000256" key="1">
    <source>
        <dbReference type="PROSITE-ProRule" id="PRU00325"/>
    </source>
</evidence>
<accession>S2Z517</accession>
<dbReference type="AlphaFoldDB" id="S2Z517"/>
<gene>
    <name evidence="3" type="ORF">HMPREF1219_01183</name>
</gene>
<dbReference type="PATRIC" id="fig|1125779.3.peg.1164"/>
<evidence type="ECO:0000313" key="3">
    <source>
        <dbReference type="EMBL" id="EPD69315.1"/>
    </source>
</evidence>
<evidence type="ECO:0000313" key="4">
    <source>
        <dbReference type="Proteomes" id="UP000014408"/>
    </source>
</evidence>
<keyword evidence="1" id="KW-0479">Metal-binding</keyword>
<dbReference type="Proteomes" id="UP000014408">
    <property type="component" value="Unassembled WGS sequence"/>
</dbReference>
<keyword evidence="1" id="KW-0863">Zinc-finger</keyword>
<reference evidence="3 4" key="1">
    <citation type="submission" date="2013-05" db="EMBL/GenBank/DDBJ databases">
        <title>The Genome Sequence of Corynebacterium pyruviciproducens 1773O (ATCC BAA-1742).</title>
        <authorList>
            <consortium name="The Broad Institute Genomics Platform"/>
            <person name="Earl A."/>
            <person name="Ward D."/>
            <person name="Feldgarden M."/>
            <person name="Gevers D."/>
            <person name="Tong J."/>
            <person name="Walker B."/>
            <person name="Young S."/>
            <person name="Zeng Q."/>
            <person name="Gargeya S."/>
            <person name="Fitzgerald M."/>
            <person name="Haas B."/>
            <person name="Abouelleil A."/>
            <person name="Allen A.W."/>
            <person name="Alvarado L."/>
            <person name="Arachchi H.M."/>
            <person name="Berlin A.M."/>
            <person name="Chapman S.B."/>
            <person name="Gainer-Dewar J."/>
            <person name="Goldberg J."/>
            <person name="Griggs A."/>
            <person name="Gujja S."/>
            <person name="Hansen M."/>
            <person name="Howarth C."/>
            <person name="Imamovic A."/>
            <person name="Ireland A."/>
            <person name="Larimer J."/>
            <person name="McCowan C."/>
            <person name="Murphy C."/>
            <person name="Pearson M."/>
            <person name="Poon T.W."/>
            <person name="Priest M."/>
            <person name="Roberts A."/>
            <person name="Saif S."/>
            <person name="Shea T."/>
            <person name="Sisk P."/>
            <person name="Sykes S."/>
            <person name="Wortman J."/>
            <person name="Nusbaum C."/>
            <person name="Birren B."/>
        </authorList>
    </citation>
    <scope>NUCLEOTIDE SEQUENCE [LARGE SCALE GENOMIC DNA]</scope>
    <source>
        <strain evidence="3 4">ATCC BAA-1742</strain>
    </source>
</reference>
<dbReference type="HOGENOM" id="CLU_764437_0_0_11"/>
<dbReference type="PROSITE" id="PS50966">
    <property type="entry name" value="ZF_SWIM"/>
    <property type="match status" value="1"/>
</dbReference>
<dbReference type="RefSeq" id="WP_016457945.1">
    <property type="nucleotide sequence ID" value="NZ_KE150446.1"/>
</dbReference>
<protein>
    <recommendedName>
        <fullName evidence="2">SWIM-type domain-containing protein</fullName>
    </recommendedName>
</protein>
<keyword evidence="1" id="KW-0862">Zinc</keyword>
<dbReference type="Pfam" id="PF04434">
    <property type="entry name" value="SWIM"/>
    <property type="match status" value="1"/>
</dbReference>
<evidence type="ECO:0000259" key="2">
    <source>
        <dbReference type="PROSITE" id="PS50966"/>
    </source>
</evidence>
<sequence>MDKPLTQILTRDYLMWVSEKSSFESAQAVQNIEVYKASPTHIEASVYEIPGKPYTVTIDSDMTGTSATATSSCTCHLDQPWCKHSIAVALLFCRKVKNSSKPGLDRDAIFDRFLQEATRKELVDVLDGLRHELGLNENNLIVPAVLSVGTPEETSAVIAMSVRTLLTVSGVYNSADKIPEDDHLYEDWQMTIGSFNLLLGDERGARLLPTIEEMIEALYVLADRDEHYTTFLGLTINLHLAYCCMYGIDSRHVVSWLENNIEAIDSRLPVYDFSPYVQCVNHLDLATAMNRAIEAKNKILDAYLSLIAYDPEPYRALLAERGNWFALANNYGEHGELDKAREIIAKAQTPNSGVTIAPDELAELIRLSETAEE</sequence>
<dbReference type="EMBL" id="ATBY01000013">
    <property type="protein sequence ID" value="EPD69315.1"/>
    <property type="molecule type" value="Genomic_DNA"/>
</dbReference>
<proteinExistence type="predicted"/>
<dbReference type="eggNOG" id="ENOG5031VTZ">
    <property type="taxonomic scope" value="Bacteria"/>
</dbReference>
<comment type="caution">
    <text evidence="3">The sequence shown here is derived from an EMBL/GenBank/DDBJ whole genome shotgun (WGS) entry which is preliminary data.</text>
</comment>